<organism evidence="3">
    <name type="scientific">Tupanvirus deep ocean</name>
    <dbReference type="NCBI Taxonomy" id="2126984"/>
    <lineage>
        <taxon>Viruses</taxon>
        <taxon>Varidnaviria</taxon>
        <taxon>Bamfordvirae</taxon>
        <taxon>Nucleocytoviricota</taxon>
        <taxon>Megaviricetes</taxon>
        <taxon>Imitervirales</taxon>
        <taxon>Mimiviridae</taxon>
        <taxon>Megamimivirinae</taxon>
        <taxon>Tupanvirus</taxon>
        <taxon>Tupanvirus altamarinense</taxon>
    </lineage>
</organism>
<dbReference type="InterPro" id="IPR002110">
    <property type="entry name" value="Ankyrin_rpt"/>
</dbReference>
<dbReference type="SMART" id="SM00248">
    <property type="entry name" value="ANK"/>
    <property type="match status" value="4"/>
</dbReference>
<dbReference type="GeneID" id="80516924"/>
<keyword evidence="1" id="KW-0677">Repeat</keyword>
<reference evidence="3" key="2">
    <citation type="journal article" date="2018" name="Nat. Commun.">
        <title>Tailed giant Tupanvirus possesses the most complete translational apparatus of the known virosphere.</title>
        <authorList>
            <person name="Abrahao J."/>
            <person name="Silva L."/>
            <person name="Silva L.S."/>
            <person name="Khalil J.Y.B."/>
            <person name="Rodrigues R."/>
            <person name="Arantes T."/>
            <person name="Assis F."/>
            <person name="Boratto P."/>
            <person name="Andrade M."/>
            <person name="Kroon E.G."/>
            <person name="Ribeiro B."/>
            <person name="Bergier I."/>
            <person name="Seligmann H."/>
            <person name="Ghigo E."/>
            <person name="Colson P."/>
            <person name="Levasseur A."/>
            <person name="Kroemer G."/>
            <person name="Raoult D."/>
            <person name="La Scola B."/>
        </authorList>
    </citation>
    <scope>NUCLEOTIDE SEQUENCE [LARGE SCALE GENOMIC DNA]</scope>
    <source>
        <strain evidence="3">Deep ocean</strain>
    </source>
</reference>
<accession>A0A6N1NNC9</accession>
<dbReference type="RefSeq" id="YP_010780233.1">
    <property type="nucleotide sequence ID" value="NC_075038.1"/>
</dbReference>
<sequence>MENYKENDMIKQIFLQISKKHPVLKEKNILGIEDMTKIKEHISKIDFNQNLLDDLLQFYTATNDICFIMNLINLGANIHANKDNVLRIAVAFGHMDCVVLYSDLGISIKKNYHLIVDVAERGNVSLMKYYLSFMTLTKKTCTYINIALMSAIKRNFIDIFKLLVDFGANIHYSNDYPLVISTKTNNYEISKYLLENGARANAQSNLPLINAIINKNHDIVQLLVDYGAHTDKEEIIMYIKEYKLYKIAIILSIFITENECLDNNTTPI</sequence>
<dbReference type="SUPFAM" id="SSF48403">
    <property type="entry name" value="Ankyrin repeat"/>
    <property type="match status" value="1"/>
</dbReference>
<reference evidence="3" key="1">
    <citation type="submission" date="2017-06" db="EMBL/GenBank/DDBJ databases">
        <authorList>
            <person name="Assis F.L."/>
            <person name="Abrahao J.S."/>
            <person name="Silva L."/>
            <person name="Khalil J.B."/>
            <person name="Rodrigues R."/>
            <person name="Silva L.S."/>
            <person name="Boratto P."/>
            <person name="Andrade M."/>
            <person name="Kroon E.G."/>
            <person name="Ribeiro B."/>
            <person name="Bergier I."/>
            <person name="Seligmann H."/>
            <person name="Ghigo E."/>
            <person name="Colson P."/>
            <person name="Levasseur A."/>
            <person name="Raoult D."/>
            <person name="Scola B.L."/>
        </authorList>
    </citation>
    <scope>NUCLEOTIDE SEQUENCE</scope>
    <source>
        <strain evidence="3">Deep ocean</strain>
    </source>
</reference>
<evidence type="ECO:0000313" key="3">
    <source>
        <dbReference type="EMBL" id="QKU33626.1"/>
    </source>
</evidence>
<evidence type="ECO:0000256" key="1">
    <source>
        <dbReference type="ARBA" id="ARBA00022737"/>
    </source>
</evidence>
<dbReference type="InterPro" id="IPR036770">
    <property type="entry name" value="Ankyrin_rpt-contain_sf"/>
</dbReference>
<protein>
    <submittedName>
        <fullName evidence="3">Ankyrin repeat protein</fullName>
    </submittedName>
</protein>
<dbReference type="PANTHER" id="PTHR24126:SF14">
    <property type="entry name" value="ANK_REP_REGION DOMAIN-CONTAINING PROTEIN"/>
    <property type="match status" value="1"/>
</dbReference>
<name>A0A6N1NNC9_9VIRU</name>
<dbReference type="Gene3D" id="1.25.40.20">
    <property type="entry name" value="Ankyrin repeat-containing domain"/>
    <property type="match status" value="1"/>
</dbReference>
<evidence type="ECO:0000256" key="2">
    <source>
        <dbReference type="ARBA" id="ARBA00023043"/>
    </source>
</evidence>
<dbReference type="KEGG" id="vg:80516924"/>
<dbReference type="PANTHER" id="PTHR24126">
    <property type="entry name" value="ANKYRIN REPEAT, PH AND SEC7 DOMAIN CONTAINING PROTEIN SECG-RELATED"/>
    <property type="match status" value="1"/>
</dbReference>
<dbReference type="Pfam" id="PF12796">
    <property type="entry name" value="Ank_2"/>
    <property type="match status" value="1"/>
</dbReference>
<keyword evidence="2" id="KW-0040">ANK repeat</keyword>
<proteinExistence type="predicted"/>
<dbReference type="PROSITE" id="PS50088">
    <property type="entry name" value="ANK_REPEAT"/>
    <property type="match status" value="1"/>
</dbReference>
<dbReference type="EMBL" id="MF405918">
    <property type="protein sequence ID" value="QKU33626.1"/>
    <property type="molecule type" value="Genomic_DNA"/>
</dbReference>